<evidence type="ECO:0000256" key="2">
    <source>
        <dbReference type="ARBA" id="ARBA00022679"/>
    </source>
</evidence>
<dbReference type="GeneID" id="41598263"/>
<dbReference type="SUPFAM" id="SSF55729">
    <property type="entry name" value="Acyl-CoA N-acyltransferases (Nat)"/>
    <property type="match status" value="1"/>
</dbReference>
<dbReference type="Gene3D" id="3.40.630.30">
    <property type="match status" value="1"/>
</dbReference>
<dbReference type="RefSeq" id="WP_148701152.1">
    <property type="nucleotide sequence ID" value="NZ_CP007174.1"/>
</dbReference>
<dbReference type="eggNOG" id="arCOG04971">
    <property type="taxonomic scope" value="Archaea"/>
</dbReference>
<dbReference type="GO" id="GO:0016746">
    <property type="term" value="F:acyltransferase activity"/>
    <property type="evidence" value="ECO:0007669"/>
    <property type="project" value="UniProtKB-KW"/>
</dbReference>
<evidence type="ECO:0008006" key="6">
    <source>
        <dbReference type="Google" id="ProtNLM"/>
    </source>
</evidence>
<dbReference type="OrthoDB" id="12207at2157"/>
<reference evidence="4 5" key="1">
    <citation type="journal article" date="2014" name="PLoS ONE">
        <title>Genome Sequence of Candidatus Nitrososphaera evergladensis from Group I.1b Enriched from Everglades Soil Reveals Novel Genomic Features of the Ammonia-Oxidizing Archaea.</title>
        <authorList>
            <person name="Zhalnina K.V."/>
            <person name="Dias R."/>
            <person name="Leonard M.T."/>
            <person name="Dorr de Quadros P."/>
            <person name="Camargo F.A."/>
            <person name="Drew J.C."/>
            <person name="Farmerie W.G."/>
            <person name="Daroub S.H."/>
            <person name="Triplett E.W."/>
        </authorList>
    </citation>
    <scope>NUCLEOTIDE SEQUENCE [LARGE SCALE GENOMIC DNA]</scope>
    <source>
        <strain evidence="4 5">SR1</strain>
    </source>
</reference>
<dbReference type="AlphaFoldDB" id="A0A075MSQ8"/>
<gene>
    <name evidence="4" type="ORF">NTE_02567</name>
</gene>
<dbReference type="HOGENOM" id="CLU_1544139_0_0_2"/>
<evidence type="ECO:0000256" key="3">
    <source>
        <dbReference type="ARBA" id="ARBA00023315"/>
    </source>
</evidence>
<keyword evidence="2" id="KW-0808">Transferase</keyword>
<dbReference type="InterPro" id="IPR016181">
    <property type="entry name" value="Acyl_CoA_acyltransferase"/>
</dbReference>
<dbReference type="PANTHER" id="PTHR36449:SF1">
    <property type="entry name" value="ACETYLTRANSFERASE"/>
    <property type="match status" value="1"/>
</dbReference>
<organism evidence="4 5">
    <name type="scientific">Candidatus Nitrososphaera evergladensis SR1</name>
    <dbReference type="NCBI Taxonomy" id="1459636"/>
    <lineage>
        <taxon>Archaea</taxon>
        <taxon>Nitrososphaerota</taxon>
        <taxon>Nitrososphaeria</taxon>
        <taxon>Nitrososphaerales</taxon>
        <taxon>Nitrososphaeraceae</taxon>
        <taxon>Nitrososphaera</taxon>
    </lineage>
</organism>
<dbReference type="PANTHER" id="PTHR36449">
    <property type="entry name" value="ACETYLTRANSFERASE-RELATED"/>
    <property type="match status" value="1"/>
</dbReference>
<dbReference type="KEGG" id="nev:NTE_02567"/>
<keyword evidence="1" id="KW-1277">Toxin-antitoxin system</keyword>
<proteinExistence type="predicted"/>
<evidence type="ECO:0000313" key="4">
    <source>
        <dbReference type="EMBL" id="AIF84611.1"/>
    </source>
</evidence>
<dbReference type="Proteomes" id="UP000028194">
    <property type="component" value="Chromosome"/>
</dbReference>
<sequence>MKLDPIKFNVRLWQESDDLSHLNCKEPDGSDPLGVQEFLEKKAVQYHKSRLCSLFVTTYEQKPVGFFALCMSAIESPRLAADEKVNGYTPRSYPAMLLAQMGVNLPFRNQGIGIEIRDFCLGIAVDIGERVACRYVILQTNEHLSNYYRKYWEFIKQENPPHRGKVWMYRRVA</sequence>
<evidence type="ECO:0000313" key="5">
    <source>
        <dbReference type="Proteomes" id="UP000028194"/>
    </source>
</evidence>
<protein>
    <recommendedName>
        <fullName evidence="6">Acetyltransferase (GNAT) family protein</fullName>
    </recommendedName>
</protein>
<dbReference type="EMBL" id="CP007174">
    <property type="protein sequence ID" value="AIF84611.1"/>
    <property type="molecule type" value="Genomic_DNA"/>
</dbReference>
<name>A0A075MSQ8_9ARCH</name>
<keyword evidence="5" id="KW-1185">Reference proteome</keyword>
<evidence type="ECO:0000256" key="1">
    <source>
        <dbReference type="ARBA" id="ARBA00022649"/>
    </source>
</evidence>
<keyword evidence="3" id="KW-0012">Acyltransferase</keyword>
<accession>A0A075MSQ8</accession>